<keyword evidence="6" id="KW-1185">Reference proteome</keyword>
<protein>
    <recommendedName>
        <fullName evidence="2">YqzN/YkzM domain-containing protein</fullName>
    </recommendedName>
</protein>
<dbReference type="EMBL" id="CP054614">
    <property type="protein sequence ID" value="QKS58803.1"/>
    <property type="molecule type" value="Genomic_DNA"/>
</dbReference>
<reference evidence="4 6" key="2">
    <citation type="submission" date="2020-06" db="EMBL/GenBank/DDBJ databases">
        <title>Complete genome of Paenibacillus barcinonensis KACC11450.</title>
        <authorList>
            <person name="Kim M."/>
            <person name="Park Y.-J."/>
            <person name="Shin J.-H."/>
        </authorList>
    </citation>
    <scope>NUCLEOTIDE SEQUENCE [LARGE SCALE GENOMIC DNA]</scope>
    <source>
        <strain evidence="4 6">KACC11450</strain>
    </source>
</reference>
<dbReference type="EMBL" id="QJSW01000008">
    <property type="protein sequence ID" value="PYE48490.1"/>
    <property type="molecule type" value="Genomic_DNA"/>
</dbReference>
<proteinExistence type="predicted"/>
<feature type="region of interest" description="Disordered" evidence="1">
    <location>
        <begin position="1"/>
        <end position="31"/>
    </location>
</feature>
<evidence type="ECO:0000313" key="4">
    <source>
        <dbReference type="EMBL" id="QKS58803.1"/>
    </source>
</evidence>
<name>A0A2V4V773_PAEBA</name>
<dbReference type="AlphaFoldDB" id="A0A2V4V773"/>
<evidence type="ECO:0000313" key="3">
    <source>
        <dbReference type="EMBL" id="PYE48490.1"/>
    </source>
</evidence>
<dbReference type="InterPro" id="IPR058869">
    <property type="entry name" value="YqzN_YkzM"/>
</dbReference>
<sequence length="79" mass="9097">MKGIGGALAMFTKKETDRKNHEADQQHNDTKYNKAQFAEARQFSRLEKDILAAVLLEQQTYTVQEAQQHIQQFMNGEAQ</sequence>
<dbReference type="Proteomes" id="UP000509327">
    <property type="component" value="Chromosome"/>
</dbReference>
<feature type="domain" description="YqzN/YkzM" evidence="2">
    <location>
        <begin position="30"/>
        <end position="76"/>
    </location>
</feature>
<accession>A0A2V4V773</accession>
<dbReference type="Proteomes" id="UP000247790">
    <property type="component" value="Unassembled WGS sequence"/>
</dbReference>
<evidence type="ECO:0000259" key="2">
    <source>
        <dbReference type="Pfam" id="PF26160"/>
    </source>
</evidence>
<evidence type="ECO:0000313" key="5">
    <source>
        <dbReference type="Proteomes" id="UP000247790"/>
    </source>
</evidence>
<evidence type="ECO:0000256" key="1">
    <source>
        <dbReference type="SAM" id="MobiDB-lite"/>
    </source>
</evidence>
<dbReference type="Pfam" id="PF26160">
    <property type="entry name" value="YqzN_YkzM"/>
    <property type="match status" value="1"/>
</dbReference>
<evidence type="ECO:0000313" key="6">
    <source>
        <dbReference type="Proteomes" id="UP000509327"/>
    </source>
</evidence>
<reference evidence="3 5" key="1">
    <citation type="submission" date="2018-06" db="EMBL/GenBank/DDBJ databases">
        <title>Genomic Encyclopedia of Type Strains, Phase III (KMG-III): the genomes of soil and plant-associated and newly described type strains.</title>
        <authorList>
            <person name="Whitman W."/>
        </authorList>
    </citation>
    <scope>NUCLEOTIDE SEQUENCE [LARGE SCALE GENOMIC DNA]</scope>
    <source>
        <strain evidence="3 5">CECT 7022</strain>
    </source>
</reference>
<dbReference type="RefSeq" id="WP_110897159.1">
    <property type="nucleotide sequence ID" value="NZ_CP054614.1"/>
</dbReference>
<gene>
    <name evidence="3" type="ORF">DFQ00_10881</name>
    <name evidence="4" type="ORF">HUB98_23000</name>
</gene>
<feature type="compositionally biased region" description="Basic and acidic residues" evidence="1">
    <location>
        <begin position="12"/>
        <end position="31"/>
    </location>
</feature>
<organism evidence="3 5">
    <name type="scientific">Paenibacillus barcinonensis</name>
    <dbReference type="NCBI Taxonomy" id="198119"/>
    <lineage>
        <taxon>Bacteria</taxon>
        <taxon>Bacillati</taxon>
        <taxon>Bacillota</taxon>
        <taxon>Bacilli</taxon>
        <taxon>Bacillales</taxon>
        <taxon>Paenibacillaceae</taxon>
        <taxon>Paenibacillus</taxon>
    </lineage>
</organism>
<dbReference type="OrthoDB" id="2656224at2"/>